<name>A0A6J4UM58_9BACT</name>
<evidence type="ECO:0000313" key="2">
    <source>
        <dbReference type="EMBL" id="CAA9551499.1"/>
    </source>
</evidence>
<sequence length="49" mass="5140">MAGQRARNLTGRDAVALQRDTRSLEPTSVAASARAAARNEGAGWVGDWA</sequence>
<feature type="region of interest" description="Disordered" evidence="1">
    <location>
        <begin position="1"/>
        <end position="29"/>
    </location>
</feature>
<dbReference type="EMBL" id="CADCWL010000035">
    <property type="protein sequence ID" value="CAA9551499.1"/>
    <property type="molecule type" value="Genomic_DNA"/>
</dbReference>
<dbReference type="AlphaFoldDB" id="A0A6J4UM58"/>
<organism evidence="2">
    <name type="scientific">uncultured Thermomicrobiales bacterium</name>
    <dbReference type="NCBI Taxonomy" id="1645740"/>
    <lineage>
        <taxon>Bacteria</taxon>
        <taxon>Pseudomonadati</taxon>
        <taxon>Thermomicrobiota</taxon>
        <taxon>Thermomicrobia</taxon>
        <taxon>Thermomicrobiales</taxon>
        <taxon>environmental samples</taxon>
    </lineage>
</organism>
<gene>
    <name evidence="2" type="ORF">AVDCRST_MAG19-865</name>
</gene>
<accession>A0A6J4UM58</accession>
<proteinExistence type="predicted"/>
<reference evidence="2" key="1">
    <citation type="submission" date="2020-02" db="EMBL/GenBank/DDBJ databases">
        <authorList>
            <person name="Meier V. D."/>
        </authorList>
    </citation>
    <scope>NUCLEOTIDE SEQUENCE</scope>
    <source>
        <strain evidence="2">AVDCRST_MAG19</strain>
    </source>
</reference>
<protein>
    <submittedName>
        <fullName evidence="2">Uncharacterized protein</fullName>
    </submittedName>
</protein>
<evidence type="ECO:0000256" key="1">
    <source>
        <dbReference type="SAM" id="MobiDB-lite"/>
    </source>
</evidence>